<name>A0ACC1AEM1_9ROSI</name>
<gene>
    <name evidence="1" type="ORF">Patl1_30880</name>
</gene>
<proteinExistence type="predicted"/>
<keyword evidence="2" id="KW-1185">Reference proteome</keyword>
<dbReference type="Proteomes" id="UP001164250">
    <property type="component" value="Chromosome 11"/>
</dbReference>
<accession>A0ACC1AEM1</accession>
<protein>
    <submittedName>
        <fullName evidence="1">Uncharacterized protein</fullName>
    </submittedName>
</protein>
<evidence type="ECO:0000313" key="2">
    <source>
        <dbReference type="Proteomes" id="UP001164250"/>
    </source>
</evidence>
<comment type="caution">
    <text evidence="1">The sequence shown here is derived from an EMBL/GenBank/DDBJ whole genome shotgun (WGS) entry which is preliminary data.</text>
</comment>
<sequence length="40" mass="4801">MRKVRSVARFLQARMEPELAVSGRVRHNRSHNHQVLSWPY</sequence>
<dbReference type="EMBL" id="CM047907">
    <property type="protein sequence ID" value="KAJ0084727.1"/>
    <property type="molecule type" value="Genomic_DNA"/>
</dbReference>
<reference evidence="2" key="1">
    <citation type="journal article" date="2023" name="G3 (Bethesda)">
        <title>Genome assembly and association tests identify interacting loci associated with vigor, precocity, and sex in interspecific pistachio rootstocks.</title>
        <authorList>
            <person name="Palmer W."/>
            <person name="Jacygrad E."/>
            <person name="Sagayaradj S."/>
            <person name="Cavanaugh K."/>
            <person name="Han R."/>
            <person name="Bertier L."/>
            <person name="Beede B."/>
            <person name="Kafkas S."/>
            <person name="Golino D."/>
            <person name="Preece J."/>
            <person name="Michelmore R."/>
        </authorList>
    </citation>
    <scope>NUCLEOTIDE SEQUENCE [LARGE SCALE GENOMIC DNA]</scope>
</reference>
<evidence type="ECO:0000313" key="1">
    <source>
        <dbReference type="EMBL" id="KAJ0084727.1"/>
    </source>
</evidence>
<organism evidence="1 2">
    <name type="scientific">Pistacia atlantica</name>
    <dbReference type="NCBI Taxonomy" id="434234"/>
    <lineage>
        <taxon>Eukaryota</taxon>
        <taxon>Viridiplantae</taxon>
        <taxon>Streptophyta</taxon>
        <taxon>Embryophyta</taxon>
        <taxon>Tracheophyta</taxon>
        <taxon>Spermatophyta</taxon>
        <taxon>Magnoliopsida</taxon>
        <taxon>eudicotyledons</taxon>
        <taxon>Gunneridae</taxon>
        <taxon>Pentapetalae</taxon>
        <taxon>rosids</taxon>
        <taxon>malvids</taxon>
        <taxon>Sapindales</taxon>
        <taxon>Anacardiaceae</taxon>
        <taxon>Pistacia</taxon>
    </lineage>
</organism>